<keyword evidence="2" id="KW-1185">Reference proteome</keyword>
<evidence type="ECO:0000313" key="1">
    <source>
        <dbReference type="EMBL" id="MVT27749.1"/>
    </source>
</evidence>
<dbReference type="AlphaFoldDB" id="A0A7K1UMP3"/>
<reference evidence="1 2" key="1">
    <citation type="submission" date="2019-12" db="EMBL/GenBank/DDBJ databases">
        <title>Nesterenkonia muleiensis sp. nov., a novel actinobacterium isolated from sap of Populus euphratica.</title>
        <authorList>
            <person name="Wang R."/>
        </authorList>
    </citation>
    <scope>NUCLEOTIDE SEQUENCE [LARGE SCALE GENOMIC DNA]</scope>
    <source>
        <strain evidence="1 2">F10</strain>
    </source>
</reference>
<dbReference type="EMBL" id="WRPM01000103">
    <property type="protein sequence ID" value="MVT27749.1"/>
    <property type="molecule type" value="Genomic_DNA"/>
</dbReference>
<organism evidence="1 2">
    <name type="scientific">Nesterenkonia alkaliphila</name>
    <dbReference type="NCBI Taxonomy" id="1463631"/>
    <lineage>
        <taxon>Bacteria</taxon>
        <taxon>Bacillati</taxon>
        <taxon>Actinomycetota</taxon>
        <taxon>Actinomycetes</taxon>
        <taxon>Micrococcales</taxon>
        <taxon>Micrococcaceae</taxon>
        <taxon>Nesterenkonia</taxon>
    </lineage>
</organism>
<accession>A0A7K1UMP3</accession>
<name>A0A7K1UMP3_9MICC</name>
<evidence type="ECO:0000313" key="2">
    <source>
        <dbReference type="Proteomes" id="UP000460157"/>
    </source>
</evidence>
<sequence>MAFIVAGTMLVDSLNRAVEEEAKGEAAGADLIIDSRALGWASNSYTEYEDGGWSAETLMPAEYGDIPLAEAIEQLDSVVSAEVIRRS</sequence>
<comment type="caution">
    <text evidence="1">The sequence shown here is derived from an EMBL/GenBank/DDBJ whole genome shotgun (WGS) entry which is preliminary data.</text>
</comment>
<proteinExistence type="predicted"/>
<dbReference type="Proteomes" id="UP000460157">
    <property type="component" value="Unassembled WGS sequence"/>
</dbReference>
<dbReference type="RefSeq" id="WP_157325986.1">
    <property type="nucleotide sequence ID" value="NZ_BMFX01000010.1"/>
</dbReference>
<protein>
    <submittedName>
        <fullName evidence="1">Uncharacterized protein</fullName>
    </submittedName>
</protein>
<gene>
    <name evidence="1" type="ORF">GNZ21_15540</name>
</gene>